<keyword evidence="3 9" id="KW-0436">Ligase</keyword>
<evidence type="ECO:0000256" key="4">
    <source>
        <dbReference type="ARBA" id="ARBA00022741"/>
    </source>
</evidence>
<feature type="binding site" evidence="10">
    <location>
        <begin position="304"/>
        <end position="305"/>
    </location>
    <ligand>
        <name>L-histidine</name>
        <dbReference type="ChEBI" id="CHEBI:57595"/>
    </ligand>
</feature>
<dbReference type="Pfam" id="PF03129">
    <property type="entry name" value="HGTP_anticodon"/>
    <property type="match status" value="1"/>
</dbReference>
<organism evidence="12 13">
    <name type="scientific">Candidatus Cryosericum terrychapinii</name>
    <dbReference type="NCBI Taxonomy" id="2290919"/>
    <lineage>
        <taxon>Bacteria</taxon>
        <taxon>Pseudomonadati</taxon>
        <taxon>Caldisericota/Cryosericota group</taxon>
        <taxon>Candidatus Cryosericota</taxon>
        <taxon>Candidatus Cryosericia</taxon>
        <taxon>Candidatus Cryosericales</taxon>
        <taxon>Candidatus Cryosericaceae</taxon>
        <taxon>Candidatus Cryosericum</taxon>
    </lineage>
</organism>
<dbReference type="EMBL" id="QXIS01000004">
    <property type="protein sequence ID" value="RIE06812.1"/>
    <property type="molecule type" value="Genomic_DNA"/>
</dbReference>
<keyword evidence="5 9" id="KW-0067">ATP-binding</keyword>
<dbReference type="InterPro" id="IPR041715">
    <property type="entry name" value="HisRS-like_core"/>
</dbReference>
<dbReference type="InterPro" id="IPR004516">
    <property type="entry name" value="HisRS/HisZ"/>
</dbReference>
<feature type="binding site" evidence="10">
    <location>
        <position position="156"/>
    </location>
    <ligand>
        <name>L-histidine</name>
        <dbReference type="ChEBI" id="CHEBI:57595"/>
    </ligand>
</feature>
<dbReference type="PANTHER" id="PTHR43707">
    <property type="entry name" value="HISTIDYL-TRNA SYNTHETASE"/>
    <property type="match status" value="1"/>
</dbReference>
<evidence type="ECO:0000256" key="3">
    <source>
        <dbReference type="ARBA" id="ARBA00022598"/>
    </source>
</evidence>
<feature type="binding site" evidence="10">
    <location>
        <begin position="125"/>
        <end position="127"/>
    </location>
    <ligand>
        <name>L-histidine</name>
        <dbReference type="ChEBI" id="CHEBI:57595"/>
    </ligand>
</feature>
<feature type="domain" description="Aminoacyl-transfer RNA synthetases class-II family profile" evidence="11">
    <location>
        <begin position="63"/>
        <end position="371"/>
    </location>
</feature>
<accession>A0A398CVS3</accession>
<evidence type="ECO:0000313" key="12">
    <source>
        <dbReference type="EMBL" id="RIE06812.1"/>
    </source>
</evidence>
<dbReference type="OrthoDB" id="9800814at2"/>
<dbReference type="AlphaFoldDB" id="A0A398CVS3"/>
<dbReference type="SUPFAM" id="SSF52954">
    <property type="entry name" value="Class II aaRS ABD-related"/>
    <property type="match status" value="1"/>
</dbReference>
<dbReference type="NCBIfam" id="TIGR00442">
    <property type="entry name" value="hisS"/>
    <property type="match status" value="1"/>
</dbReference>
<gene>
    <name evidence="9" type="primary">hisS</name>
    <name evidence="12" type="ORF">SMC7_00785</name>
</gene>
<evidence type="ECO:0000256" key="5">
    <source>
        <dbReference type="ARBA" id="ARBA00022840"/>
    </source>
</evidence>
<dbReference type="CDD" id="cd00773">
    <property type="entry name" value="HisRS-like_core"/>
    <property type="match status" value="1"/>
</dbReference>
<name>A0A398CVS3_9BACT</name>
<keyword evidence="13" id="KW-1185">Reference proteome</keyword>
<dbReference type="GO" id="GO:0006427">
    <property type="term" value="P:histidyl-tRNA aminoacylation"/>
    <property type="evidence" value="ECO:0007669"/>
    <property type="project" value="UniProtKB-UniRule"/>
</dbReference>
<evidence type="ECO:0000256" key="2">
    <source>
        <dbReference type="ARBA" id="ARBA00011738"/>
    </source>
</evidence>
<keyword evidence="6 9" id="KW-0648">Protein biosynthesis</keyword>
<dbReference type="InterPro" id="IPR015807">
    <property type="entry name" value="His-tRNA-ligase"/>
</dbReference>
<dbReference type="PANTHER" id="PTHR43707:SF1">
    <property type="entry name" value="HISTIDINE--TRNA LIGASE, MITOCHONDRIAL-RELATED"/>
    <property type="match status" value="1"/>
</dbReference>
<dbReference type="Pfam" id="PF13393">
    <property type="entry name" value="tRNA-synt_His"/>
    <property type="match status" value="1"/>
</dbReference>
<comment type="subunit">
    <text evidence="2 9">Homodimer.</text>
</comment>
<feature type="binding site" evidence="10">
    <location>
        <position position="174"/>
    </location>
    <ligand>
        <name>L-histidine</name>
        <dbReference type="ChEBI" id="CHEBI:57595"/>
    </ligand>
</feature>
<dbReference type="InterPro" id="IPR004154">
    <property type="entry name" value="Anticodon-bd"/>
</dbReference>
<protein>
    <recommendedName>
        <fullName evidence="9">Histidine--tRNA ligase</fullName>
        <ecNumber evidence="9">6.1.1.21</ecNumber>
    </recommendedName>
    <alternativeName>
        <fullName evidence="9">Histidyl-tRNA synthetase</fullName>
        <shortName evidence="9">HisRS</shortName>
    </alternativeName>
</protein>
<comment type="caution">
    <text evidence="12">The sequence shown here is derived from an EMBL/GenBank/DDBJ whole genome shotgun (WGS) entry which is preliminary data.</text>
</comment>
<evidence type="ECO:0000256" key="10">
    <source>
        <dbReference type="PIRSR" id="PIRSR001549-1"/>
    </source>
</evidence>
<dbReference type="Gene3D" id="3.40.50.800">
    <property type="entry name" value="Anticodon-binding domain"/>
    <property type="match status" value="1"/>
</dbReference>
<evidence type="ECO:0000256" key="1">
    <source>
        <dbReference type="ARBA" id="ARBA00008226"/>
    </source>
</evidence>
<dbReference type="InterPro" id="IPR045864">
    <property type="entry name" value="aa-tRNA-synth_II/BPL/LPL"/>
</dbReference>
<evidence type="ECO:0000256" key="9">
    <source>
        <dbReference type="HAMAP-Rule" id="MF_00127"/>
    </source>
</evidence>
<dbReference type="InterPro" id="IPR033656">
    <property type="entry name" value="HisRS_anticodon"/>
</dbReference>
<dbReference type="HAMAP" id="MF_00127">
    <property type="entry name" value="His_tRNA_synth"/>
    <property type="match status" value="1"/>
</dbReference>
<sequence length="466" mass="51541">MLPVSTVVPHVLQSATAPGCFPTNRSVFFSHPATILTSIYVWRIVMIKSVKGTSDILLPEVLLWQYVERTMANTAKVYGYEEIRTPTIEMEELFSMSVGQSTDIVEKEMYAFPDKKGRHLVLRPEGTAATCRAYIEHQMNLQPSPAKFYYMGSFFRYEQPQSGRKREFHSFGVEALGEQSPVQDAEVIDMVMTMLSRLGLAHLSVDINSIGDDNCRPAYKEALRAALAAHEGELCEDCKRRMSDNPLRVLDCKREDPSLLESLPKSADYLCTDCEDHFHRLLSTLDALKIPYRLNHKLVRGLDYYTKTVFEVISEDLGAQNALLGGGRYDYLIRHLGGPATPAVGWGLGLERLTSVLTARYPEFTGSLAIPLAYIVHSETAMAVAFELRRTLAGAGWALDLDMRQDGFGKQLARASKRGARMALILGEDEIAAGTCAVKDLTSGSQLTVALADVAACLASAVQKQS</sequence>
<evidence type="ECO:0000256" key="8">
    <source>
        <dbReference type="ARBA" id="ARBA00047639"/>
    </source>
</evidence>
<comment type="subcellular location">
    <subcellularLocation>
        <location evidence="9">Cytoplasm</location>
    </subcellularLocation>
</comment>
<keyword evidence="4 9" id="KW-0547">Nucleotide-binding</keyword>
<dbReference type="Proteomes" id="UP000266328">
    <property type="component" value="Unassembled WGS sequence"/>
</dbReference>
<dbReference type="SUPFAM" id="SSF55681">
    <property type="entry name" value="Class II aaRS and biotin synthetases"/>
    <property type="match status" value="1"/>
</dbReference>
<dbReference type="PIRSF" id="PIRSF001549">
    <property type="entry name" value="His-tRNA_synth"/>
    <property type="match status" value="1"/>
</dbReference>
<comment type="catalytic activity">
    <reaction evidence="8 9">
        <text>tRNA(His) + L-histidine + ATP = L-histidyl-tRNA(His) + AMP + diphosphate + H(+)</text>
        <dbReference type="Rhea" id="RHEA:17313"/>
        <dbReference type="Rhea" id="RHEA-COMP:9665"/>
        <dbReference type="Rhea" id="RHEA-COMP:9689"/>
        <dbReference type="ChEBI" id="CHEBI:15378"/>
        <dbReference type="ChEBI" id="CHEBI:30616"/>
        <dbReference type="ChEBI" id="CHEBI:33019"/>
        <dbReference type="ChEBI" id="CHEBI:57595"/>
        <dbReference type="ChEBI" id="CHEBI:78442"/>
        <dbReference type="ChEBI" id="CHEBI:78527"/>
        <dbReference type="ChEBI" id="CHEBI:456215"/>
        <dbReference type="EC" id="6.1.1.21"/>
    </reaction>
</comment>
<dbReference type="EC" id="6.1.1.21" evidence="9"/>
<dbReference type="CDD" id="cd00859">
    <property type="entry name" value="HisRS_anticodon"/>
    <property type="match status" value="1"/>
</dbReference>
<dbReference type="Gene3D" id="3.30.930.10">
    <property type="entry name" value="Bira Bifunctional Protein, Domain 2"/>
    <property type="match status" value="1"/>
</dbReference>
<proteinExistence type="inferred from homology"/>
<dbReference type="InterPro" id="IPR036621">
    <property type="entry name" value="Anticodon-bd_dom_sf"/>
</dbReference>
<dbReference type="GO" id="GO:0005737">
    <property type="term" value="C:cytoplasm"/>
    <property type="evidence" value="ECO:0007669"/>
    <property type="project" value="UniProtKB-SubCell"/>
</dbReference>
<keyword evidence="9" id="KW-0963">Cytoplasm</keyword>
<keyword evidence="7 9" id="KW-0030">Aminoacyl-tRNA synthetase</keyword>
<dbReference type="InterPro" id="IPR006195">
    <property type="entry name" value="aa-tRNA-synth_II"/>
</dbReference>
<dbReference type="PROSITE" id="PS50862">
    <property type="entry name" value="AA_TRNA_LIGASE_II"/>
    <property type="match status" value="1"/>
</dbReference>
<dbReference type="GO" id="GO:0005524">
    <property type="term" value="F:ATP binding"/>
    <property type="evidence" value="ECO:0007669"/>
    <property type="project" value="UniProtKB-UniRule"/>
</dbReference>
<comment type="similarity">
    <text evidence="1 9">Belongs to the class-II aminoacyl-tRNA synthetase family.</text>
</comment>
<evidence type="ECO:0000259" key="11">
    <source>
        <dbReference type="PROSITE" id="PS50862"/>
    </source>
</evidence>
<evidence type="ECO:0000313" key="13">
    <source>
        <dbReference type="Proteomes" id="UP000266328"/>
    </source>
</evidence>
<evidence type="ECO:0000256" key="7">
    <source>
        <dbReference type="ARBA" id="ARBA00023146"/>
    </source>
</evidence>
<feature type="binding site" evidence="10">
    <location>
        <position position="300"/>
    </location>
    <ligand>
        <name>L-histidine</name>
        <dbReference type="ChEBI" id="CHEBI:57595"/>
    </ligand>
</feature>
<reference evidence="12 13" key="1">
    <citation type="submission" date="2018-09" db="EMBL/GenBank/DDBJ databases">
        <title>Discovery and Ecogenomic Context for Candidatus Cryosericales, a Global Caldiserica Order Active in Thawing Permafrost.</title>
        <authorList>
            <person name="Martinez M.A."/>
            <person name="Woodcroft B.J."/>
            <person name="Ignacio Espinoza J.C."/>
            <person name="Zayed A."/>
            <person name="Singleton C.M."/>
            <person name="Boyd J."/>
            <person name="Li Y.-F."/>
            <person name="Purvine S."/>
            <person name="Maughan H."/>
            <person name="Hodgkins S.B."/>
            <person name="Anderson D."/>
            <person name="Sederholm M."/>
            <person name="Temperton B."/>
            <person name="Saleska S.R."/>
            <person name="Tyson G.W."/>
            <person name="Rich V.I."/>
        </authorList>
    </citation>
    <scope>NUCLEOTIDE SEQUENCE [LARGE SCALE GENOMIC DNA]</scope>
    <source>
        <strain evidence="12 13">SMC7</strain>
    </source>
</reference>
<dbReference type="GO" id="GO:0004821">
    <property type="term" value="F:histidine-tRNA ligase activity"/>
    <property type="evidence" value="ECO:0007669"/>
    <property type="project" value="UniProtKB-UniRule"/>
</dbReference>
<evidence type="ECO:0000256" key="6">
    <source>
        <dbReference type="ARBA" id="ARBA00022917"/>
    </source>
</evidence>